<name>A0A376ZFN1_ECOLX</name>
<dbReference type="AlphaFoldDB" id="A0A376ZFN1"/>
<dbReference type="InterPro" id="IPR009678">
    <property type="entry name" value="Phage_tail_completion_R"/>
</dbReference>
<reference evidence="2 3" key="1">
    <citation type="submission" date="2018-06" db="EMBL/GenBank/DDBJ databases">
        <authorList>
            <consortium name="Pathogen Informatics"/>
            <person name="Doyle S."/>
        </authorList>
    </citation>
    <scope>NUCLEOTIDE SEQUENCE [LARGE SCALE GENOMIC DNA]</scope>
    <source>
        <strain evidence="2 3">NCTC8179</strain>
    </source>
</reference>
<accession>A0A376ZFN1</accession>
<dbReference type="Proteomes" id="UP000255543">
    <property type="component" value="Unassembled WGS sequence"/>
</dbReference>
<evidence type="ECO:0000313" key="3">
    <source>
        <dbReference type="Proteomes" id="UP000255543"/>
    </source>
</evidence>
<gene>
    <name evidence="2" type="ORF">NCTC8179_00373</name>
</gene>
<evidence type="ECO:0000313" key="2">
    <source>
        <dbReference type="EMBL" id="STK45814.1"/>
    </source>
</evidence>
<evidence type="ECO:0000256" key="1">
    <source>
        <dbReference type="SAM" id="MobiDB-lite"/>
    </source>
</evidence>
<dbReference type="EMBL" id="UGEB01000001">
    <property type="protein sequence ID" value="STK45814.1"/>
    <property type="molecule type" value="Genomic_DNA"/>
</dbReference>
<dbReference type="Pfam" id="PF05926">
    <property type="entry name" value="Phage_GPL"/>
    <property type="match status" value="1"/>
</dbReference>
<dbReference type="InterPro" id="IPR009225">
    <property type="entry name" value="Phage_head_completion_GpL"/>
</dbReference>
<proteinExistence type="predicted"/>
<organism evidence="2 3">
    <name type="scientific">Escherichia coli</name>
    <dbReference type="NCBI Taxonomy" id="562"/>
    <lineage>
        <taxon>Bacteria</taxon>
        <taxon>Pseudomonadati</taxon>
        <taxon>Pseudomonadota</taxon>
        <taxon>Gammaproteobacteria</taxon>
        <taxon>Enterobacterales</taxon>
        <taxon>Enterobacteriaceae</taxon>
        <taxon>Escherichia</taxon>
    </lineage>
</organism>
<sequence>MSGPSFSISGKPVTVTPTAITNGVTFWPDLDLAEFQKVRTLPADLPPETAGVALLAAIAEVNDALADVVTYWNAKACERAADVPGAKMGDETQLTAQYKKAVYARAKADLLGSSPPSGGVNRIRAGKPGHPRQPAGRGGQRDAKHAAATTRGGASDMSQLESLTAFITANLPPDAMQMFSSSMEDCELVRNAKALGNNQRRIGVLTYTARLSWDDFPYRKYSPGLIYALVLAWVDEFANELRDELKLADPTVDPEFDDEGSCILDVVVPLVDPLVLREVEKGPIPFKGKKWDIVNPEIWEASQLEFIVQRGDAS</sequence>
<dbReference type="Pfam" id="PF06891">
    <property type="entry name" value="P2_Phage_GpR"/>
    <property type="match status" value="1"/>
</dbReference>
<feature type="region of interest" description="Disordered" evidence="1">
    <location>
        <begin position="113"/>
        <end position="155"/>
    </location>
</feature>
<protein>
    <submittedName>
        <fullName evidence="2">Putative Head completion/stabilization protein (GpL) from bacteriophage origin</fullName>
    </submittedName>
</protein>